<dbReference type="GO" id="GO:0003677">
    <property type="term" value="F:DNA binding"/>
    <property type="evidence" value="ECO:0007669"/>
    <property type="project" value="InterPro"/>
</dbReference>
<dbReference type="GO" id="GO:0006351">
    <property type="term" value="P:DNA-templated transcription"/>
    <property type="evidence" value="ECO:0007669"/>
    <property type="project" value="InterPro"/>
</dbReference>
<dbReference type="Gene3D" id="3.90.940.10">
    <property type="match status" value="1"/>
</dbReference>
<evidence type="ECO:0000313" key="12">
    <source>
        <dbReference type="Proteomes" id="UP000002318"/>
    </source>
</evidence>
<comment type="catalytic activity">
    <reaction evidence="10">
        <text>RNA(n) + a ribonucleoside 5'-triphosphate = RNA(n+1) + diphosphate</text>
        <dbReference type="Rhea" id="RHEA:21248"/>
        <dbReference type="Rhea" id="RHEA-COMP:14527"/>
        <dbReference type="Rhea" id="RHEA-COMP:17342"/>
        <dbReference type="ChEBI" id="CHEBI:33019"/>
        <dbReference type="ChEBI" id="CHEBI:61557"/>
        <dbReference type="ChEBI" id="CHEBI:140395"/>
        <dbReference type="EC" id="2.7.7.6"/>
    </reaction>
</comment>
<dbReference type="Pfam" id="PF01192">
    <property type="entry name" value="RNA_pol_Rpb6"/>
    <property type="match status" value="1"/>
</dbReference>
<dbReference type="SUPFAM" id="SSF63562">
    <property type="entry name" value="RPB6/omega subunit-like"/>
    <property type="match status" value="1"/>
</dbReference>
<dbReference type="KEGG" id="ssm:Spirs_2279"/>
<keyword evidence="5" id="KW-0808">Transferase</keyword>
<dbReference type="NCBIfam" id="TIGR00690">
    <property type="entry name" value="rpoZ"/>
    <property type="match status" value="1"/>
</dbReference>
<dbReference type="OrthoDB" id="308369at2"/>
<dbReference type="GO" id="GO:0003899">
    <property type="term" value="F:DNA-directed RNA polymerase activity"/>
    <property type="evidence" value="ECO:0007669"/>
    <property type="project" value="UniProtKB-EC"/>
</dbReference>
<dbReference type="RefSeq" id="WP_013254857.1">
    <property type="nucleotide sequence ID" value="NC_014364.1"/>
</dbReference>
<reference evidence="11 12" key="1">
    <citation type="journal article" date="2010" name="Stand. Genomic Sci.">
        <title>Complete genome sequence of Spirochaeta smaragdinae type strain (SEBR 4228).</title>
        <authorList>
            <person name="Mavromatis K."/>
            <person name="Yasawong M."/>
            <person name="Chertkov O."/>
            <person name="Lapidus A."/>
            <person name="Lucas S."/>
            <person name="Nolan M."/>
            <person name="Del Rio T.G."/>
            <person name="Tice H."/>
            <person name="Cheng J.F."/>
            <person name="Pitluck S."/>
            <person name="Liolios K."/>
            <person name="Ivanova N."/>
            <person name="Tapia R."/>
            <person name="Han C."/>
            <person name="Bruce D."/>
            <person name="Goodwin L."/>
            <person name="Pati A."/>
            <person name="Chen A."/>
            <person name="Palaniappan K."/>
            <person name="Land M."/>
            <person name="Hauser L."/>
            <person name="Chang Y.J."/>
            <person name="Jeffries C.D."/>
            <person name="Detter J.C."/>
            <person name="Rohde M."/>
            <person name="Brambilla E."/>
            <person name="Spring S."/>
            <person name="Goker M."/>
            <person name="Sikorski J."/>
            <person name="Woyke T."/>
            <person name="Bristow J."/>
            <person name="Eisen J.A."/>
            <person name="Markowitz V."/>
            <person name="Hugenholtz P."/>
            <person name="Klenk H.P."/>
            <person name="Kyrpides N.C."/>
        </authorList>
    </citation>
    <scope>NUCLEOTIDE SEQUENCE [LARGE SCALE GENOMIC DNA]</scope>
    <source>
        <strain evidence="12">DSM 11293 / JCM 15392 / SEBR 4228</strain>
    </source>
</reference>
<sequence>MPFPLDKLISHQGNVYELTSAAIKRARQITMTGDENLEREHEKVVTYAMGQILEEKVKYRLEE</sequence>
<evidence type="ECO:0000256" key="3">
    <source>
        <dbReference type="ARBA" id="ARBA00013725"/>
    </source>
</evidence>
<dbReference type="InterPro" id="IPR036161">
    <property type="entry name" value="RPB6/omega-like_sf"/>
</dbReference>
<keyword evidence="12" id="KW-1185">Reference proteome</keyword>
<evidence type="ECO:0000256" key="5">
    <source>
        <dbReference type="ARBA" id="ARBA00022679"/>
    </source>
</evidence>
<evidence type="ECO:0000256" key="6">
    <source>
        <dbReference type="ARBA" id="ARBA00022695"/>
    </source>
</evidence>
<evidence type="ECO:0000256" key="10">
    <source>
        <dbReference type="ARBA" id="ARBA00048552"/>
    </source>
</evidence>
<dbReference type="NCBIfam" id="NF001588">
    <property type="entry name" value="PRK00392.8-5"/>
    <property type="match status" value="1"/>
</dbReference>
<dbReference type="HOGENOM" id="CLU_187773_0_0_12"/>
<dbReference type="SMART" id="SM01409">
    <property type="entry name" value="RNA_pol_Rpb6"/>
    <property type="match status" value="1"/>
</dbReference>
<dbReference type="InterPro" id="IPR003716">
    <property type="entry name" value="DNA-dir_RNA_pol_omega"/>
</dbReference>
<name>E1R767_SEDSS</name>
<evidence type="ECO:0000313" key="11">
    <source>
        <dbReference type="EMBL" id="ADK81394.1"/>
    </source>
</evidence>
<evidence type="ECO:0000256" key="1">
    <source>
        <dbReference type="ARBA" id="ARBA00006711"/>
    </source>
</evidence>
<accession>E1R767</accession>
<gene>
    <name evidence="11" type="ordered locus">Spirs_2279</name>
</gene>
<keyword evidence="6" id="KW-0548">Nucleotidyltransferase</keyword>
<dbReference type="AlphaFoldDB" id="E1R767"/>
<evidence type="ECO:0000256" key="2">
    <source>
        <dbReference type="ARBA" id="ARBA00012418"/>
    </source>
</evidence>
<keyword evidence="7" id="KW-0804">Transcription</keyword>
<evidence type="ECO:0000256" key="8">
    <source>
        <dbReference type="ARBA" id="ARBA00029924"/>
    </source>
</evidence>
<dbReference type="EMBL" id="CP002116">
    <property type="protein sequence ID" value="ADK81394.1"/>
    <property type="molecule type" value="Genomic_DNA"/>
</dbReference>
<evidence type="ECO:0000256" key="7">
    <source>
        <dbReference type="ARBA" id="ARBA00023163"/>
    </source>
</evidence>
<dbReference type="InterPro" id="IPR006110">
    <property type="entry name" value="Pol_omega/Rpo6/RPB6"/>
</dbReference>
<evidence type="ECO:0000256" key="4">
    <source>
        <dbReference type="ARBA" id="ARBA00022478"/>
    </source>
</evidence>
<protein>
    <recommendedName>
        <fullName evidence="3">DNA-directed RNA polymerase subunit omega</fullName>
        <ecNumber evidence="2">2.7.7.6</ecNumber>
    </recommendedName>
    <alternativeName>
        <fullName evidence="9">RNA polymerase omega subunit</fullName>
    </alternativeName>
    <alternativeName>
        <fullName evidence="8">Transcriptase subunit omega</fullName>
    </alternativeName>
</protein>
<dbReference type="Proteomes" id="UP000002318">
    <property type="component" value="Chromosome"/>
</dbReference>
<dbReference type="GO" id="GO:0000428">
    <property type="term" value="C:DNA-directed RNA polymerase complex"/>
    <property type="evidence" value="ECO:0007669"/>
    <property type="project" value="UniProtKB-KW"/>
</dbReference>
<dbReference type="EC" id="2.7.7.6" evidence="2"/>
<proteinExistence type="inferred from homology"/>
<organism evidence="11 12">
    <name type="scientific">Sediminispirochaeta smaragdinae (strain DSM 11293 / JCM 15392 / SEBR 4228)</name>
    <name type="common">Spirochaeta smaragdinae</name>
    <dbReference type="NCBI Taxonomy" id="573413"/>
    <lineage>
        <taxon>Bacteria</taxon>
        <taxon>Pseudomonadati</taxon>
        <taxon>Spirochaetota</taxon>
        <taxon>Spirochaetia</taxon>
        <taxon>Spirochaetales</taxon>
        <taxon>Spirochaetaceae</taxon>
        <taxon>Sediminispirochaeta</taxon>
    </lineage>
</organism>
<dbReference type="eggNOG" id="COG1758">
    <property type="taxonomic scope" value="Bacteria"/>
</dbReference>
<comment type="similarity">
    <text evidence="1">Belongs to the RNA polymerase subunit omega family.</text>
</comment>
<dbReference type="STRING" id="573413.Spirs_2279"/>
<evidence type="ECO:0000256" key="9">
    <source>
        <dbReference type="ARBA" id="ARBA00030998"/>
    </source>
</evidence>
<keyword evidence="4" id="KW-0240">DNA-directed RNA polymerase</keyword>